<gene>
    <name evidence="1" type="ORF">POL72_32580</name>
</gene>
<organism evidence="1 2">
    <name type="scientific">Sorangium atrum</name>
    <dbReference type="NCBI Taxonomy" id="2995308"/>
    <lineage>
        <taxon>Bacteria</taxon>
        <taxon>Pseudomonadati</taxon>
        <taxon>Myxococcota</taxon>
        <taxon>Polyangia</taxon>
        <taxon>Polyangiales</taxon>
        <taxon>Polyangiaceae</taxon>
        <taxon>Sorangium</taxon>
    </lineage>
</organism>
<dbReference type="InterPro" id="IPR008886">
    <property type="entry name" value="UPF0227/Esterase_YqiA"/>
</dbReference>
<dbReference type="RefSeq" id="WP_272100487.1">
    <property type="nucleotide sequence ID" value="NZ_JAQNDK010000004.1"/>
</dbReference>
<dbReference type="GO" id="GO:0016787">
    <property type="term" value="F:hydrolase activity"/>
    <property type="evidence" value="ECO:0007669"/>
    <property type="project" value="UniProtKB-KW"/>
</dbReference>
<dbReference type="Pfam" id="PF05728">
    <property type="entry name" value="UPF0227"/>
    <property type="match status" value="1"/>
</dbReference>
<keyword evidence="2" id="KW-1185">Reference proteome</keyword>
<proteinExistence type="predicted"/>
<dbReference type="Proteomes" id="UP001217485">
    <property type="component" value="Unassembled WGS sequence"/>
</dbReference>
<keyword evidence="1" id="KW-0378">Hydrolase</keyword>
<dbReference type="InterPro" id="IPR029058">
    <property type="entry name" value="AB_hydrolase_fold"/>
</dbReference>
<name>A0ABT5C7W1_9BACT</name>
<dbReference type="SUPFAM" id="SSF53474">
    <property type="entry name" value="alpha/beta-Hydrolases"/>
    <property type="match status" value="1"/>
</dbReference>
<evidence type="ECO:0000313" key="1">
    <source>
        <dbReference type="EMBL" id="MDC0682509.1"/>
    </source>
</evidence>
<evidence type="ECO:0000313" key="2">
    <source>
        <dbReference type="Proteomes" id="UP001217485"/>
    </source>
</evidence>
<accession>A0ABT5C7W1</accession>
<dbReference type="EMBL" id="JAQNDK010000004">
    <property type="protein sequence ID" value="MDC0682509.1"/>
    <property type="molecule type" value="Genomic_DNA"/>
</dbReference>
<reference evidence="1 2" key="1">
    <citation type="submission" date="2023-01" db="EMBL/GenBank/DDBJ databases">
        <title>Minimal conservation of predation-associated metabolite biosynthetic gene clusters underscores biosynthetic potential of Myxococcota including descriptions for ten novel species: Archangium lansinium sp. nov., Myxococcus landrumus sp. nov., Nannocystis bai.</title>
        <authorList>
            <person name="Ahearne A."/>
            <person name="Stevens C."/>
            <person name="Dowd S."/>
        </authorList>
    </citation>
    <scope>NUCLEOTIDE SEQUENCE [LARGE SCALE GENOMIC DNA]</scope>
    <source>
        <strain evidence="1 2">WIWO2</strain>
    </source>
</reference>
<dbReference type="Gene3D" id="3.40.50.1820">
    <property type="entry name" value="alpha/beta hydrolase"/>
    <property type="match status" value="1"/>
</dbReference>
<comment type="caution">
    <text evidence="1">The sequence shown here is derived from an EMBL/GenBank/DDBJ whole genome shotgun (WGS) entry which is preliminary data.</text>
</comment>
<sequence>MTMKTPPSAAGPRWLYLHGFASGPSSTKGVQVAAHFGRRGVAVERLNLRIPSLERLRLSAMIDAVKQALGGERERAVVMGSSLGGLTACRVAEEDARVCALVLLAPAFRIMERWRQRLGEEGFQAWKERGWLEVDDYAEKRRARVDFGFAVDAAEVDDRSGGWPDVRVPTLIVHGRSDDVVDIELSRTFAAGKRHVRLIEVDDGHELVASIPRILREADEFLRHFVGG</sequence>
<protein>
    <submittedName>
        <fullName evidence="1">Alpha/beta fold hydrolase</fullName>
    </submittedName>
</protein>